<dbReference type="InterPro" id="IPR001902">
    <property type="entry name" value="SLC26A/SulP_fam"/>
</dbReference>
<evidence type="ECO:0000256" key="3">
    <source>
        <dbReference type="ARBA" id="ARBA00022989"/>
    </source>
</evidence>
<dbReference type="InterPro" id="IPR002645">
    <property type="entry name" value="STAS_dom"/>
</dbReference>
<dbReference type="EMBL" id="JBIQWL010000003">
    <property type="protein sequence ID" value="MFH8250783.1"/>
    <property type="molecule type" value="Genomic_DNA"/>
</dbReference>
<feature type="transmembrane region" description="Helical" evidence="5">
    <location>
        <begin position="386"/>
        <end position="414"/>
    </location>
</feature>
<name>A0ABW7Q9G2_9MICO</name>
<dbReference type="Pfam" id="PF00916">
    <property type="entry name" value="Sulfate_transp"/>
    <property type="match status" value="1"/>
</dbReference>
<evidence type="ECO:0000256" key="4">
    <source>
        <dbReference type="ARBA" id="ARBA00023136"/>
    </source>
</evidence>
<gene>
    <name evidence="7" type="ORF">ACH3VR_10495</name>
</gene>
<evidence type="ECO:0000313" key="8">
    <source>
        <dbReference type="Proteomes" id="UP001610861"/>
    </source>
</evidence>
<feature type="transmembrane region" description="Helical" evidence="5">
    <location>
        <begin position="103"/>
        <end position="121"/>
    </location>
</feature>
<dbReference type="InterPro" id="IPR036513">
    <property type="entry name" value="STAS_dom_sf"/>
</dbReference>
<evidence type="ECO:0000259" key="6">
    <source>
        <dbReference type="PROSITE" id="PS50801"/>
    </source>
</evidence>
<feature type="transmembrane region" description="Helical" evidence="5">
    <location>
        <begin position="256"/>
        <end position="274"/>
    </location>
</feature>
<dbReference type="SUPFAM" id="SSF52091">
    <property type="entry name" value="SpoIIaa-like"/>
    <property type="match status" value="1"/>
</dbReference>
<evidence type="ECO:0000256" key="5">
    <source>
        <dbReference type="SAM" id="Phobius"/>
    </source>
</evidence>
<keyword evidence="2 5" id="KW-0812">Transmembrane</keyword>
<evidence type="ECO:0000313" key="7">
    <source>
        <dbReference type="EMBL" id="MFH8250783.1"/>
    </source>
</evidence>
<comment type="caution">
    <text evidence="7">The sequence shown here is derived from an EMBL/GenBank/DDBJ whole genome shotgun (WGS) entry which is preliminary data.</text>
</comment>
<reference evidence="7 8" key="1">
    <citation type="submission" date="2024-09" db="EMBL/GenBank/DDBJ databases">
        <authorList>
            <person name="Pan X."/>
        </authorList>
    </citation>
    <scope>NUCLEOTIDE SEQUENCE [LARGE SCALE GENOMIC DNA]</scope>
    <source>
        <strain evidence="7 8">B2969</strain>
    </source>
</reference>
<keyword evidence="4 5" id="KW-0472">Membrane</keyword>
<protein>
    <submittedName>
        <fullName evidence="7">SulP family inorganic anion transporter</fullName>
    </submittedName>
</protein>
<feature type="transmembrane region" description="Helical" evidence="5">
    <location>
        <begin position="330"/>
        <end position="350"/>
    </location>
</feature>
<feature type="transmembrane region" description="Helical" evidence="5">
    <location>
        <begin position="79"/>
        <end position="97"/>
    </location>
</feature>
<feature type="domain" description="STAS" evidence="6">
    <location>
        <begin position="441"/>
        <end position="556"/>
    </location>
</feature>
<keyword evidence="8" id="KW-1185">Reference proteome</keyword>
<evidence type="ECO:0000256" key="1">
    <source>
        <dbReference type="ARBA" id="ARBA00004141"/>
    </source>
</evidence>
<proteinExistence type="predicted"/>
<feature type="transmembrane region" description="Helical" evidence="5">
    <location>
        <begin position="186"/>
        <end position="203"/>
    </location>
</feature>
<comment type="subcellular location">
    <subcellularLocation>
        <location evidence="1">Membrane</location>
        <topology evidence="1">Multi-pass membrane protein</topology>
    </subcellularLocation>
</comment>
<keyword evidence="3 5" id="KW-1133">Transmembrane helix</keyword>
<evidence type="ECO:0000256" key="2">
    <source>
        <dbReference type="ARBA" id="ARBA00022692"/>
    </source>
</evidence>
<accession>A0ABW7Q9G2</accession>
<feature type="transmembrane region" description="Helical" evidence="5">
    <location>
        <begin position="128"/>
        <end position="150"/>
    </location>
</feature>
<organism evidence="7 8">
    <name type="scientific">Microbacterium alkaliflavum</name>
    <dbReference type="NCBI Taxonomy" id="3248839"/>
    <lineage>
        <taxon>Bacteria</taxon>
        <taxon>Bacillati</taxon>
        <taxon>Actinomycetota</taxon>
        <taxon>Actinomycetes</taxon>
        <taxon>Micrococcales</taxon>
        <taxon>Microbacteriaceae</taxon>
        <taxon>Microbacterium</taxon>
    </lineage>
</organism>
<feature type="transmembrane region" description="Helical" evidence="5">
    <location>
        <begin position="210"/>
        <end position="236"/>
    </location>
</feature>
<dbReference type="CDD" id="cd07042">
    <property type="entry name" value="STAS_SulP_like_sulfate_transporter"/>
    <property type="match status" value="1"/>
</dbReference>
<dbReference type="RefSeq" id="WP_396640735.1">
    <property type="nucleotide sequence ID" value="NZ_JBIQWL010000003.1"/>
</dbReference>
<feature type="transmembrane region" description="Helical" evidence="5">
    <location>
        <begin position="356"/>
        <end position="374"/>
    </location>
</feature>
<sequence>MPFPKALTPVSLRGYQRAWLGRDLLAGVTLAAVAIPEVMGYTSIAQTPVVTGLYTILLPLLAFALLGSSKLLVVGGDSATAAILAAGLAGAGIAGLQPGSSQWVALCGLTALMTGVILLIARLLRLGFIGDFLSASVLIGFLTGVGIQVATGQIPDILGVPKGSGNWFQQQWSWISSLGQVSWPTLAYGLGTIAIIYIFKLFIPKIPGAIVAVVGLLTVATVTDATTYGVAVIGAIKGGLPPLGLPQGLEWSDVPAVIPTAFACFFIVIAQSAATSRSFALKHGDRADVNRDIVGLSAANLAAGLSGTFVVNGSPTKTQILDGVKGRTQVANLVVVVVTLIVLLFLTGLLTDLPKAVLAGVVFVIGVELIDIKGLARVSRRRPRELLIAVVTALTVFLVGVGAGIVLALALSLIDVIERQYKARALVLEPKPEGGYGYEDAVPGAQSSPGLVVFRFDADLFFANASGFTDRVEGVVAGAPDPVQWFILDCSGVSDVDYSAGQALADMTDYLHKRGIHLILARPEASLLETLNRYELMGRISPEHVFDDLDKAVAAYPGPAAPAAPPPAS</sequence>
<dbReference type="InterPro" id="IPR011547">
    <property type="entry name" value="SLC26A/SulP_dom"/>
</dbReference>
<dbReference type="Proteomes" id="UP001610861">
    <property type="component" value="Unassembled WGS sequence"/>
</dbReference>
<feature type="transmembrane region" description="Helical" evidence="5">
    <location>
        <begin position="50"/>
        <end position="67"/>
    </location>
</feature>
<dbReference type="Gene3D" id="3.30.750.24">
    <property type="entry name" value="STAS domain"/>
    <property type="match status" value="1"/>
</dbReference>
<dbReference type="PROSITE" id="PS50801">
    <property type="entry name" value="STAS"/>
    <property type="match status" value="1"/>
</dbReference>
<dbReference type="PANTHER" id="PTHR11814">
    <property type="entry name" value="SULFATE TRANSPORTER"/>
    <property type="match status" value="1"/>
</dbReference>
<dbReference type="Pfam" id="PF01740">
    <property type="entry name" value="STAS"/>
    <property type="match status" value="1"/>
</dbReference>